<protein>
    <recommendedName>
        <fullName evidence="4">Apolipoprotein N-acyltransferase</fullName>
    </recommendedName>
</protein>
<reference evidence="2 3" key="1">
    <citation type="submission" date="2020-08" db="EMBL/GenBank/DDBJ databases">
        <title>Croceimicrobium hydrocarbonivorans gen. nov., sp. nov., a novel marine bacterium isolated from a bacterial consortium that degrades polyethylene terephthalate.</title>
        <authorList>
            <person name="Liu R."/>
        </authorList>
    </citation>
    <scope>NUCLEOTIDE SEQUENCE [LARGE SCALE GENOMIC DNA]</scope>
    <source>
        <strain evidence="2 3">A20-9</strain>
    </source>
</reference>
<sequence>MRKILVPLGTSTLAFIYGYHHSEWLWFLLAFAWTPLLIAAEREFPKYLTITAGLWVLAGASLGAENSWGLFPAIAWILYILGKDYWGPQRANLAFIFLMLSAEALPFYFDLKPWDLGLYMAIPRNSDVSYLEWFPRVGALFTSASLLLSNLFIARLWLHFEQKRKIAWSWAIPLLVLLISPWIGNALSGLENPELTENWPFLPMDQFMARMSFFLAFFLLLFALVRKLLPEKNADDRFT</sequence>
<feature type="transmembrane region" description="Helical" evidence="1">
    <location>
        <begin position="166"/>
        <end position="187"/>
    </location>
</feature>
<keyword evidence="1" id="KW-1133">Transmembrane helix</keyword>
<feature type="transmembrane region" description="Helical" evidence="1">
    <location>
        <begin position="24"/>
        <end position="40"/>
    </location>
</feature>
<dbReference type="AlphaFoldDB" id="A0A7H0VBP7"/>
<feature type="transmembrane region" description="Helical" evidence="1">
    <location>
        <begin position="133"/>
        <end position="154"/>
    </location>
</feature>
<keyword evidence="3" id="KW-1185">Reference proteome</keyword>
<dbReference type="KEGG" id="chyd:H4K34_12255"/>
<accession>A0A7H0VBP7</accession>
<feature type="transmembrane region" description="Helical" evidence="1">
    <location>
        <begin position="93"/>
        <end position="109"/>
    </location>
</feature>
<evidence type="ECO:0000313" key="2">
    <source>
        <dbReference type="EMBL" id="QNR23145.1"/>
    </source>
</evidence>
<organism evidence="2 3">
    <name type="scientific">Croceimicrobium hydrocarbonivorans</name>
    <dbReference type="NCBI Taxonomy" id="2761580"/>
    <lineage>
        <taxon>Bacteria</taxon>
        <taxon>Pseudomonadati</taxon>
        <taxon>Bacteroidota</taxon>
        <taxon>Flavobacteriia</taxon>
        <taxon>Flavobacteriales</taxon>
        <taxon>Owenweeksiaceae</taxon>
        <taxon>Croceimicrobium</taxon>
    </lineage>
</organism>
<gene>
    <name evidence="2" type="ORF">H4K34_12255</name>
</gene>
<keyword evidence="1" id="KW-0472">Membrane</keyword>
<evidence type="ECO:0000256" key="1">
    <source>
        <dbReference type="SAM" id="Phobius"/>
    </source>
</evidence>
<feature type="transmembrane region" description="Helical" evidence="1">
    <location>
        <begin position="207"/>
        <end position="225"/>
    </location>
</feature>
<dbReference type="EMBL" id="CP060139">
    <property type="protein sequence ID" value="QNR23145.1"/>
    <property type="molecule type" value="Genomic_DNA"/>
</dbReference>
<dbReference type="RefSeq" id="WP_210757681.1">
    <property type="nucleotide sequence ID" value="NZ_CP060139.1"/>
</dbReference>
<proteinExistence type="predicted"/>
<keyword evidence="1" id="KW-0812">Transmembrane</keyword>
<evidence type="ECO:0000313" key="3">
    <source>
        <dbReference type="Proteomes" id="UP000516305"/>
    </source>
</evidence>
<dbReference type="Proteomes" id="UP000516305">
    <property type="component" value="Chromosome"/>
</dbReference>
<name>A0A7H0VBP7_9FLAO</name>
<evidence type="ECO:0008006" key="4">
    <source>
        <dbReference type="Google" id="ProtNLM"/>
    </source>
</evidence>